<proteinExistence type="predicted"/>
<dbReference type="Proteomes" id="UP000479335">
    <property type="component" value="Unassembled WGS sequence"/>
</dbReference>
<dbReference type="RefSeq" id="WP_161008520.1">
    <property type="nucleotide sequence ID" value="NZ_WWCN01000014.1"/>
</dbReference>
<reference evidence="1 2" key="1">
    <citation type="submission" date="2019-12" db="EMBL/GenBank/DDBJ databases">
        <title>Novel species isolated from a subtropical stream in China.</title>
        <authorList>
            <person name="Lu H."/>
        </authorList>
    </citation>
    <scope>NUCLEOTIDE SEQUENCE [LARGE SCALE GENOMIC DNA]</scope>
    <source>
        <strain evidence="1 2">FT135W</strain>
    </source>
</reference>
<dbReference type="EMBL" id="WWCN01000014">
    <property type="protein sequence ID" value="MYM25054.1"/>
    <property type="molecule type" value="Genomic_DNA"/>
</dbReference>
<name>A0A6L8KGU1_9BURK</name>
<protein>
    <submittedName>
        <fullName evidence="1">Uncharacterized protein</fullName>
    </submittedName>
</protein>
<accession>A0A6L8KGU1</accession>
<keyword evidence="2" id="KW-1185">Reference proteome</keyword>
<sequence>MAIDFAGLKRLAEASAAVKLACSCHEAGMLAWQAMPLTLELELDQFEEVASLVEDPYAEPMFAEYHPAGTRLTSDDAPIAPRYYPANLSHLLRCVKCQRHYLRYTEGGGYFTELRIRALQPQLLVDAPL</sequence>
<comment type="caution">
    <text evidence="1">The sequence shown here is derived from an EMBL/GenBank/DDBJ whole genome shotgun (WGS) entry which is preliminary data.</text>
</comment>
<evidence type="ECO:0000313" key="2">
    <source>
        <dbReference type="Proteomes" id="UP000479335"/>
    </source>
</evidence>
<gene>
    <name evidence="1" type="ORF">GTP46_20720</name>
</gene>
<organism evidence="1 2">
    <name type="scientific">Duganella flavida</name>
    <dbReference type="NCBI Taxonomy" id="2692175"/>
    <lineage>
        <taxon>Bacteria</taxon>
        <taxon>Pseudomonadati</taxon>
        <taxon>Pseudomonadota</taxon>
        <taxon>Betaproteobacteria</taxon>
        <taxon>Burkholderiales</taxon>
        <taxon>Oxalobacteraceae</taxon>
        <taxon>Telluria group</taxon>
        <taxon>Duganella</taxon>
    </lineage>
</organism>
<evidence type="ECO:0000313" key="1">
    <source>
        <dbReference type="EMBL" id="MYM25054.1"/>
    </source>
</evidence>
<dbReference type="AlphaFoldDB" id="A0A6L8KGU1"/>